<evidence type="ECO:0000313" key="3">
    <source>
        <dbReference type="EMBL" id="RYQ99126.1"/>
    </source>
</evidence>
<organism evidence="3 4">
    <name type="scientific">Arachis hypogaea</name>
    <name type="common">Peanut</name>
    <dbReference type="NCBI Taxonomy" id="3818"/>
    <lineage>
        <taxon>Eukaryota</taxon>
        <taxon>Viridiplantae</taxon>
        <taxon>Streptophyta</taxon>
        <taxon>Embryophyta</taxon>
        <taxon>Tracheophyta</taxon>
        <taxon>Spermatophyta</taxon>
        <taxon>Magnoliopsida</taxon>
        <taxon>eudicotyledons</taxon>
        <taxon>Gunneridae</taxon>
        <taxon>Pentapetalae</taxon>
        <taxon>rosids</taxon>
        <taxon>fabids</taxon>
        <taxon>Fabales</taxon>
        <taxon>Fabaceae</taxon>
        <taxon>Papilionoideae</taxon>
        <taxon>50 kb inversion clade</taxon>
        <taxon>dalbergioids sensu lato</taxon>
        <taxon>Dalbergieae</taxon>
        <taxon>Pterocarpus clade</taxon>
        <taxon>Arachis</taxon>
    </lineage>
</organism>
<dbReference type="GO" id="GO:0004523">
    <property type="term" value="F:RNA-DNA hybrid ribonuclease activity"/>
    <property type="evidence" value="ECO:0007669"/>
    <property type="project" value="InterPro"/>
</dbReference>
<evidence type="ECO:0000256" key="1">
    <source>
        <dbReference type="SAM" id="MobiDB-lite"/>
    </source>
</evidence>
<dbReference type="InterPro" id="IPR002156">
    <property type="entry name" value="RNaseH_domain"/>
</dbReference>
<feature type="region of interest" description="Disordered" evidence="1">
    <location>
        <begin position="126"/>
        <end position="152"/>
    </location>
</feature>
<name>A0A444YB46_ARAHY</name>
<dbReference type="PANTHER" id="PTHR47723:SF19">
    <property type="entry name" value="POLYNUCLEOTIDYL TRANSFERASE, RIBONUCLEASE H-LIKE SUPERFAMILY PROTEIN"/>
    <property type="match status" value="1"/>
</dbReference>
<dbReference type="CDD" id="cd06222">
    <property type="entry name" value="RNase_H_like"/>
    <property type="match status" value="1"/>
</dbReference>
<dbReference type="Pfam" id="PF13456">
    <property type="entry name" value="RVT_3"/>
    <property type="match status" value="1"/>
</dbReference>
<dbReference type="AlphaFoldDB" id="A0A444YB46"/>
<accession>A0A444YB46</accession>
<feature type="domain" description="RNase H type-1" evidence="2">
    <location>
        <begin position="434"/>
        <end position="538"/>
    </location>
</feature>
<dbReference type="InterPro" id="IPR036397">
    <property type="entry name" value="RNaseH_sf"/>
</dbReference>
<dbReference type="GO" id="GO:0003676">
    <property type="term" value="F:nucleic acid binding"/>
    <property type="evidence" value="ECO:0007669"/>
    <property type="project" value="InterPro"/>
</dbReference>
<dbReference type="InterPro" id="IPR012337">
    <property type="entry name" value="RNaseH-like_sf"/>
</dbReference>
<reference evidence="3 4" key="1">
    <citation type="submission" date="2019-01" db="EMBL/GenBank/DDBJ databases">
        <title>Sequencing of cultivated peanut Arachis hypogaea provides insights into genome evolution and oil improvement.</title>
        <authorList>
            <person name="Chen X."/>
        </authorList>
    </citation>
    <scope>NUCLEOTIDE SEQUENCE [LARGE SCALE GENOMIC DNA]</scope>
    <source>
        <strain evidence="4">cv. Fuhuasheng</strain>
        <tissue evidence="3">Leaves</tissue>
    </source>
</reference>
<dbReference type="SUPFAM" id="SSF53098">
    <property type="entry name" value="Ribonuclease H-like"/>
    <property type="match status" value="1"/>
</dbReference>
<comment type="caution">
    <text evidence="3">The sequence shown here is derived from an EMBL/GenBank/DDBJ whole genome shotgun (WGS) entry which is preliminary data.</text>
</comment>
<dbReference type="STRING" id="3818.A0A444YB46"/>
<dbReference type="Gene3D" id="3.30.420.10">
    <property type="entry name" value="Ribonuclease H-like superfamily/Ribonuclease H"/>
    <property type="match status" value="1"/>
</dbReference>
<gene>
    <name evidence="3" type="ORF">Ahy_B07g087000</name>
</gene>
<evidence type="ECO:0000259" key="2">
    <source>
        <dbReference type="Pfam" id="PF13456"/>
    </source>
</evidence>
<dbReference type="PANTHER" id="PTHR47723">
    <property type="entry name" value="OS05G0353850 PROTEIN"/>
    <property type="match status" value="1"/>
</dbReference>
<dbReference type="EMBL" id="SDMP01000017">
    <property type="protein sequence ID" value="RYQ99126.1"/>
    <property type="molecule type" value="Genomic_DNA"/>
</dbReference>
<dbReference type="InterPro" id="IPR053151">
    <property type="entry name" value="RNase_H-like"/>
</dbReference>
<dbReference type="Proteomes" id="UP000289738">
    <property type="component" value="Chromosome B07"/>
</dbReference>
<dbReference type="InterPro" id="IPR036691">
    <property type="entry name" value="Endo/exonu/phosph_ase_sf"/>
</dbReference>
<dbReference type="SUPFAM" id="SSF56219">
    <property type="entry name" value="DNase I-like"/>
    <property type="match status" value="1"/>
</dbReference>
<dbReference type="Gene3D" id="3.60.10.10">
    <property type="entry name" value="Endonuclease/exonuclease/phosphatase"/>
    <property type="match status" value="1"/>
</dbReference>
<keyword evidence="4" id="KW-1185">Reference proteome</keyword>
<sequence>MTQEEDKSFEGEVVRLNPEYEDSFIEGNLNMVGKIISDKEVSFRTCKAALLEILGNPKGAAISDVGRNKVLISFRDASKGVQIRKAGPWSNRENLLNLQIWNGRQSVCSVIGVNRAKAILVIGAEQRQDEKNRESTDDKLACEGERGKTETSEENWVDESCTGLGEMPANVINRMRKGKDKLQVAREVNSEVGQNDATRLDLAQANENNEALPFLLRTTKNEVDLAGLMVTEEETRHLQPRVLIRDFNDIILQDEKVGLHPKPSNQIVAFRNFVHENALLDLDLQGMKYTWFSNPTNGYVTKERLDRVLVNWEWRKAFQHATLSALPPISLDHTPLVLNVNPRGEGWNMNKLKMHFDEASVDKIIRTPEPESSEHALLLCPWTRTAWFRAQIQCCPTVLTFFSFEVPAKVSTNITRTGSRVTWRPPLEGWIKRNVDAAFVEAHSLGATAAVFRDHNGTLLSGINSFIVATLPLAAEALAVRTALIMSQNFQMQKVIIESDNQILIQALKSHTSIAKIQVILEDILHLARGILSYGFTWEVFGKAEAEFGDDTNGATKVAACCRSYKGGLFDLDLWVSEDGERQRDPGANADVAEANRKLKLPMKWGQSQTLRRSYAKPKRDLGVCKH</sequence>
<protein>
    <recommendedName>
        <fullName evidence="2">RNase H type-1 domain-containing protein</fullName>
    </recommendedName>
</protein>
<proteinExistence type="predicted"/>
<evidence type="ECO:0000313" key="4">
    <source>
        <dbReference type="Proteomes" id="UP000289738"/>
    </source>
</evidence>
<feature type="compositionally biased region" description="Basic and acidic residues" evidence="1">
    <location>
        <begin position="126"/>
        <end position="151"/>
    </location>
</feature>
<dbReference type="InterPro" id="IPR044730">
    <property type="entry name" value="RNase_H-like_dom_plant"/>
</dbReference>